<name>A0ABS9TVR7_9PSEU</name>
<dbReference type="InterPro" id="IPR050300">
    <property type="entry name" value="GDXG_lipolytic_enzyme"/>
</dbReference>
<dbReference type="RefSeq" id="WP_241043130.1">
    <property type="nucleotide sequence ID" value="NZ_BAAAJF010000046.1"/>
</dbReference>
<dbReference type="GO" id="GO:0016787">
    <property type="term" value="F:hydrolase activity"/>
    <property type="evidence" value="ECO:0007669"/>
    <property type="project" value="UniProtKB-KW"/>
</dbReference>
<evidence type="ECO:0000313" key="3">
    <source>
        <dbReference type="EMBL" id="MCH6172326.1"/>
    </source>
</evidence>
<sequence length="313" mass="32773">MDYAIDPELVALVDLLPRLSPDDLSEARATMQQLAAQLPPPDTTGVSISEQAVPGPDGAPEVIVRIYRPAARSGPVGVLDLHAGGFVLGDLNLNHAANVTMARDTGAAVVSVDYRLAPEHPYPAALEDSYAALSWFAEHADALDVDPARIAVHGISAGGGICAALALLARDRGGPAIAFQYLGVPEIDDRLQTASMQAFTDTPVFNRPAAEFSWAAYLGDGVAGSADVPAYAAPARATNLSGLPPAYVSAMEFDSLRDEGLSYALALQAAGNQVELHLFPGTFHGSAMFLVHAAISQREQTEKIAVLRRGLAV</sequence>
<feature type="domain" description="Alpha/beta hydrolase fold-3" evidence="2">
    <location>
        <begin position="78"/>
        <end position="286"/>
    </location>
</feature>
<reference evidence="3 4" key="1">
    <citation type="submission" date="2022-03" db="EMBL/GenBank/DDBJ databases">
        <title>Pseudonocardia alaer sp. nov., a novel actinomycete isolated from reed forest soil.</title>
        <authorList>
            <person name="Wang L."/>
        </authorList>
    </citation>
    <scope>NUCLEOTIDE SEQUENCE [LARGE SCALE GENOMIC DNA]</scope>
    <source>
        <strain evidence="3 4">Y-16303</strain>
    </source>
</reference>
<dbReference type="EMBL" id="JAKXMK010000065">
    <property type="protein sequence ID" value="MCH6172326.1"/>
    <property type="molecule type" value="Genomic_DNA"/>
</dbReference>
<accession>A0ABS9TVR7</accession>
<keyword evidence="4" id="KW-1185">Reference proteome</keyword>
<dbReference type="PANTHER" id="PTHR48081">
    <property type="entry name" value="AB HYDROLASE SUPERFAMILY PROTEIN C4A8.06C"/>
    <property type="match status" value="1"/>
</dbReference>
<dbReference type="SUPFAM" id="SSF53474">
    <property type="entry name" value="alpha/beta-Hydrolases"/>
    <property type="match status" value="1"/>
</dbReference>
<dbReference type="Gene3D" id="3.40.50.1820">
    <property type="entry name" value="alpha/beta hydrolase"/>
    <property type="match status" value="1"/>
</dbReference>
<protein>
    <submittedName>
        <fullName evidence="3">Alpha/beta hydrolase</fullName>
    </submittedName>
</protein>
<evidence type="ECO:0000259" key="2">
    <source>
        <dbReference type="Pfam" id="PF07859"/>
    </source>
</evidence>
<dbReference type="PANTHER" id="PTHR48081:SF8">
    <property type="entry name" value="ALPHA_BETA HYDROLASE FOLD-3 DOMAIN-CONTAINING PROTEIN-RELATED"/>
    <property type="match status" value="1"/>
</dbReference>
<evidence type="ECO:0000313" key="4">
    <source>
        <dbReference type="Proteomes" id="UP001299970"/>
    </source>
</evidence>
<dbReference type="Proteomes" id="UP001299970">
    <property type="component" value="Unassembled WGS sequence"/>
</dbReference>
<gene>
    <name evidence="3" type="ORF">MMF94_42185</name>
</gene>
<dbReference type="InterPro" id="IPR013094">
    <property type="entry name" value="AB_hydrolase_3"/>
</dbReference>
<evidence type="ECO:0000256" key="1">
    <source>
        <dbReference type="ARBA" id="ARBA00022801"/>
    </source>
</evidence>
<dbReference type="Pfam" id="PF07859">
    <property type="entry name" value="Abhydrolase_3"/>
    <property type="match status" value="1"/>
</dbReference>
<proteinExistence type="predicted"/>
<dbReference type="InterPro" id="IPR029058">
    <property type="entry name" value="AB_hydrolase_fold"/>
</dbReference>
<keyword evidence="1 3" id="KW-0378">Hydrolase</keyword>
<organism evidence="3 4">
    <name type="scientific">Pseudonocardia alaniniphila</name>
    <dbReference type="NCBI Taxonomy" id="75291"/>
    <lineage>
        <taxon>Bacteria</taxon>
        <taxon>Bacillati</taxon>
        <taxon>Actinomycetota</taxon>
        <taxon>Actinomycetes</taxon>
        <taxon>Pseudonocardiales</taxon>
        <taxon>Pseudonocardiaceae</taxon>
        <taxon>Pseudonocardia</taxon>
    </lineage>
</organism>
<comment type="caution">
    <text evidence="3">The sequence shown here is derived from an EMBL/GenBank/DDBJ whole genome shotgun (WGS) entry which is preliminary data.</text>
</comment>